<dbReference type="RefSeq" id="WP_131854402.1">
    <property type="nucleotide sequence ID" value="NZ_SKFH01000060.1"/>
</dbReference>
<evidence type="ECO:0000313" key="1">
    <source>
        <dbReference type="EMBL" id="TCZ64637.1"/>
    </source>
</evidence>
<protein>
    <submittedName>
        <fullName evidence="1">Uncharacterized protein</fullName>
    </submittedName>
</protein>
<keyword evidence="2" id="KW-1185">Reference proteome</keyword>
<evidence type="ECO:0000313" key="2">
    <source>
        <dbReference type="Proteomes" id="UP000295164"/>
    </source>
</evidence>
<sequence length="130" mass="15012">MYIIPSQVEKYCNKIGDEIHIEVDLEDKNVMFRFVRGKFEMHGNTAVFLSGQEIRELLELNNIIGKGSQVEAILHSTTGDKDETIHDLIYNTIAKYALQMLNTAMGKDYFPDMAALPQHYETYFHRHSSK</sequence>
<comment type="caution">
    <text evidence="1">The sequence shown here is derived from an EMBL/GenBank/DDBJ whole genome shotgun (WGS) entry which is preliminary data.</text>
</comment>
<proteinExistence type="predicted"/>
<gene>
    <name evidence="1" type="ORF">E0486_18110</name>
</gene>
<name>A0A4V2WLU0_9BACT</name>
<dbReference type="EMBL" id="SKFH01000060">
    <property type="protein sequence ID" value="TCZ64637.1"/>
    <property type="molecule type" value="Genomic_DNA"/>
</dbReference>
<organism evidence="1 2">
    <name type="scientific">Flaviaesturariibacter aridisoli</name>
    <dbReference type="NCBI Taxonomy" id="2545761"/>
    <lineage>
        <taxon>Bacteria</taxon>
        <taxon>Pseudomonadati</taxon>
        <taxon>Bacteroidota</taxon>
        <taxon>Chitinophagia</taxon>
        <taxon>Chitinophagales</taxon>
        <taxon>Chitinophagaceae</taxon>
        <taxon>Flaviaestuariibacter</taxon>
    </lineage>
</organism>
<dbReference type="AlphaFoldDB" id="A0A4V2WLU0"/>
<reference evidence="1 2" key="1">
    <citation type="submission" date="2019-03" db="EMBL/GenBank/DDBJ databases">
        <authorList>
            <person name="Kim M.K.M."/>
        </authorList>
    </citation>
    <scope>NUCLEOTIDE SEQUENCE [LARGE SCALE GENOMIC DNA]</scope>
    <source>
        <strain evidence="1 2">17J68-15</strain>
    </source>
</reference>
<dbReference type="OrthoDB" id="9967568at2"/>
<dbReference type="Proteomes" id="UP000295164">
    <property type="component" value="Unassembled WGS sequence"/>
</dbReference>
<accession>A0A4V2WLU0</accession>